<name>I3EGK2_NEMP3</name>
<proteinExistence type="predicted"/>
<evidence type="ECO:0000313" key="2">
    <source>
        <dbReference type="Proteomes" id="UP000002872"/>
    </source>
</evidence>
<gene>
    <name evidence="1" type="ORF">NEQG_01793</name>
</gene>
<dbReference type="AlphaFoldDB" id="I3EGK2"/>
<dbReference type="VEuPathDB" id="MicrosporidiaDB:NEQG_01793"/>
<evidence type="ECO:0000313" key="1">
    <source>
        <dbReference type="EMBL" id="EIJ88349.1"/>
    </source>
</evidence>
<accession>I3EGK2</accession>
<keyword evidence="2" id="KW-1185">Reference proteome</keyword>
<dbReference type="OMA" id="HTETITC"/>
<dbReference type="Proteomes" id="UP000002872">
    <property type="component" value="Unassembled WGS sequence"/>
</dbReference>
<reference evidence="1" key="1">
    <citation type="submission" date="2011-01" db="EMBL/GenBank/DDBJ databases">
        <title>The Genome Sequence of Nematocida parisii strain ERTm3.</title>
        <authorList>
            <consortium name="The Broad Institute Genome Sequencing Platform"/>
            <consortium name="The Broad Institute Genome Sequencing Center for Infectious Disease"/>
            <person name="Cuomo C."/>
            <person name="Troemel E."/>
            <person name="Young S.K."/>
            <person name="Zeng Q."/>
            <person name="Gargeya S."/>
            <person name="Fitzgerald M."/>
            <person name="Haas B."/>
            <person name="Abouelleil A."/>
            <person name="Alvarado L."/>
            <person name="Arachchi H.M."/>
            <person name="Berlin A."/>
            <person name="Chapman S.B."/>
            <person name="Gearin G."/>
            <person name="Goldberg J."/>
            <person name="Griggs A."/>
            <person name="Gujja S."/>
            <person name="Hansen M."/>
            <person name="Heiman D."/>
            <person name="Howarth C."/>
            <person name="Larimer J."/>
            <person name="Lui A."/>
            <person name="MacDonald P.J.P."/>
            <person name="McCowen C."/>
            <person name="Montmayeur A."/>
            <person name="Murphy C."/>
            <person name="Neiman D."/>
            <person name="Pearson M."/>
            <person name="Priest M."/>
            <person name="Roberts A."/>
            <person name="Saif S."/>
            <person name="Shea T."/>
            <person name="Sisk P."/>
            <person name="Stolte C."/>
            <person name="Sykes S."/>
            <person name="Wortman J."/>
            <person name="Nusbaum C."/>
            <person name="Birren B."/>
        </authorList>
    </citation>
    <scope>NUCLEOTIDE SEQUENCE</scope>
    <source>
        <strain evidence="1">ERTm3</strain>
    </source>
</reference>
<organism evidence="1 2">
    <name type="scientific">Nematocida parisii (strain ERTm3)</name>
    <name type="common">Nematode killer fungus</name>
    <dbReference type="NCBI Taxonomy" id="935791"/>
    <lineage>
        <taxon>Eukaryota</taxon>
        <taxon>Fungi</taxon>
        <taxon>Fungi incertae sedis</taxon>
        <taxon>Microsporidia</taxon>
        <taxon>Nematocida</taxon>
    </lineage>
</organism>
<sequence>MYLHRKNAPIHASVEVSEIMHNEKITCVSLDRELYGGFMGGIYRTSVDTLKAVFRIDSPVSFIAKVPACDQFGEKDTPCIKRNEHKIEKVFCPEKKCVSLEGYAIGDWEGRVYFQGKKIQMPCGSCPIKYIFPTDFGLVICTQAEMYLFRNDTFASSIYINTYPLHISCTGRTLIVVTGYSVQHIQIGEHGLVREEVTELLRNENHTETITCISENNPNIAGSIGGWIMELDGWGEGKSYCLRKIHRASQEKLIGVVRYVHENELFYICGTPKSVYIINEKSKTVAYSANLTDASGIFSIQLKHNNKHMLSVFDRNFKVYTIDLFCVFSPENSKGVANKDPINTTINTYEELLKELNSGVFD</sequence>
<protein>
    <submittedName>
        <fullName evidence="1">Uncharacterized protein</fullName>
    </submittedName>
</protein>
<dbReference type="EMBL" id="GL870879">
    <property type="protein sequence ID" value="EIJ88349.1"/>
    <property type="molecule type" value="Genomic_DNA"/>
</dbReference>
<dbReference type="HOGENOM" id="CLU_771811_0_0_1"/>
<dbReference type="InParanoid" id="I3EGK2"/>
<dbReference type="OrthoDB" id="2186580at2759"/>